<evidence type="ECO:0000256" key="4">
    <source>
        <dbReference type="ARBA" id="ARBA00023002"/>
    </source>
</evidence>
<evidence type="ECO:0000256" key="5">
    <source>
        <dbReference type="ARBA" id="ARBA00023004"/>
    </source>
</evidence>
<dbReference type="InterPro" id="IPR050231">
    <property type="entry name" value="Iron_ascorbate_oxido_reductase"/>
</dbReference>
<keyword evidence="3 8" id="KW-0223">Dioxygenase</keyword>
<dbReference type="GO" id="GO:0046872">
    <property type="term" value="F:metal ion binding"/>
    <property type="evidence" value="ECO:0007669"/>
    <property type="project" value="UniProtKB-KW"/>
</dbReference>
<dbReference type="AlphaFoldDB" id="A0A8T2E5K7"/>
<name>A0A8T2E5K7_9BRAS</name>
<dbReference type="FunFam" id="2.60.120.330:FF:000062">
    <property type="entry name" value="2-oxoglutarate-dependent dioxygenase AOP3"/>
    <property type="match status" value="1"/>
</dbReference>
<keyword evidence="9" id="KW-1185">Reference proteome</keyword>
<dbReference type="PROSITE" id="PS51471">
    <property type="entry name" value="FE2OG_OXY"/>
    <property type="match status" value="1"/>
</dbReference>
<accession>A0A8T2E5K7</accession>
<dbReference type="InterPro" id="IPR044861">
    <property type="entry name" value="IPNS-like_FE2OG_OXY"/>
</dbReference>
<gene>
    <name evidence="8" type="ORF">ISN45_At04g003600</name>
</gene>
<evidence type="ECO:0000256" key="3">
    <source>
        <dbReference type="ARBA" id="ARBA00022964"/>
    </source>
</evidence>
<evidence type="ECO:0000313" key="9">
    <source>
        <dbReference type="Proteomes" id="UP000694240"/>
    </source>
</evidence>
<dbReference type="InterPro" id="IPR005123">
    <property type="entry name" value="Oxoglu/Fe-dep_dioxygenase_dom"/>
</dbReference>
<reference evidence="8 9" key="1">
    <citation type="submission" date="2020-12" db="EMBL/GenBank/DDBJ databases">
        <title>Concerted genomic and epigenomic changes stabilize Arabidopsis allopolyploids.</title>
        <authorList>
            <person name="Chen Z."/>
        </authorList>
    </citation>
    <scope>NUCLEOTIDE SEQUENCE [LARGE SCALE GENOMIC DNA]</scope>
    <source>
        <strain evidence="8">Allo738</strain>
        <tissue evidence="8">Leaf</tissue>
    </source>
</reference>
<dbReference type="Pfam" id="PF03171">
    <property type="entry name" value="2OG-FeII_Oxy"/>
    <property type="match status" value="1"/>
</dbReference>
<protein>
    <submittedName>
        <fullName evidence="8">Non-hem dioxygenase N-terminal domain</fullName>
    </submittedName>
</protein>
<dbReference type="GO" id="GO:0016706">
    <property type="term" value="F:2-oxoglutarate-dependent dioxygenase activity"/>
    <property type="evidence" value="ECO:0007669"/>
    <property type="project" value="UniProtKB-ARBA"/>
</dbReference>
<dbReference type="Proteomes" id="UP000694240">
    <property type="component" value="Chromosome 4"/>
</dbReference>
<dbReference type="FunFam" id="2.60.120.330:FF:000061">
    <property type="entry name" value="2-oxoglutarate-dependent dioxygenase AOP3"/>
    <property type="match status" value="1"/>
</dbReference>
<sequence length="441" mass="48946">MDSDSLLRRSISFQLPDPVIDFSNQTLEPGSSKWAEVRSDVRKALEDFGCFEASYDKVSLELQESIMKTMEELFALPVETKQRNVCPKPYVGYLNHNNLSESLGISNANILENINEFTQQLWPHGDGNENISKTIQLFAEKLVEIDVMVRRMVMESFGIEKYIDDHLKSTEYRMRLMKYIAPPEGDANTTVDDNADLLAKLNIVGVEPNVGVKVNADISDDVSANASVNAGVGANVNADTGVNDNLNVDAEANGDANIAVGGGVNANTDLGVGVNVNSNVAVNAKTGATSGDDVEANDDNEEKKLGLPCHTDKNLFTVLFQHEIEGLEVKTKDEKWIRVKPSPNTFIVIAGDSLCALMNGRIRAPYHRVRVTEKKRTRYTAAIFTCPKPDYVIEAPKELVDEKHPRLFRPFDYRDLFTFYHSEAGRKIQYTLQAYCAVSEA</sequence>
<keyword evidence="5 6" id="KW-0408">Iron</keyword>
<evidence type="ECO:0000313" key="8">
    <source>
        <dbReference type="EMBL" id="KAG7614961.1"/>
    </source>
</evidence>
<feature type="domain" description="Fe2OG dioxygenase" evidence="7">
    <location>
        <begin position="290"/>
        <end position="387"/>
    </location>
</feature>
<dbReference type="InterPro" id="IPR026992">
    <property type="entry name" value="DIOX_N"/>
</dbReference>
<keyword evidence="4 6" id="KW-0560">Oxidoreductase</keyword>
<keyword evidence="2 6" id="KW-0479">Metal-binding</keyword>
<dbReference type="Pfam" id="PF14226">
    <property type="entry name" value="DIOX_N"/>
    <property type="match status" value="1"/>
</dbReference>
<dbReference type="GO" id="GO:0019761">
    <property type="term" value="P:glucosinolate biosynthetic process"/>
    <property type="evidence" value="ECO:0007669"/>
    <property type="project" value="UniProtKB-ARBA"/>
</dbReference>
<evidence type="ECO:0000259" key="7">
    <source>
        <dbReference type="PROSITE" id="PS51471"/>
    </source>
</evidence>
<comment type="caution">
    <text evidence="8">The sequence shown here is derived from an EMBL/GenBank/DDBJ whole genome shotgun (WGS) entry which is preliminary data.</text>
</comment>
<comment type="similarity">
    <text evidence="1 6">Belongs to the iron/ascorbate-dependent oxidoreductase family.</text>
</comment>
<evidence type="ECO:0000256" key="2">
    <source>
        <dbReference type="ARBA" id="ARBA00022723"/>
    </source>
</evidence>
<organism evidence="8 9">
    <name type="scientific">Arabidopsis thaliana x Arabidopsis arenosa</name>
    <dbReference type="NCBI Taxonomy" id="1240361"/>
    <lineage>
        <taxon>Eukaryota</taxon>
        <taxon>Viridiplantae</taxon>
        <taxon>Streptophyta</taxon>
        <taxon>Embryophyta</taxon>
        <taxon>Tracheophyta</taxon>
        <taxon>Spermatophyta</taxon>
        <taxon>Magnoliopsida</taxon>
        <taxon>eudicotyledons</taxon>
        <taxon>Gunneridae</taxon>
        <taxon>Pentapetalae</taxon>
        <taxon>rosids</taxon>
        <taxon>malvids</taxon>
        <taxon>Brassicales</taxon>
        <taxon>Brassicaceae</taxon>
        <taxon>Camelineae</taxon>
        <taxon>Arabidopsis</taxon>
    </lineage>
</organism>
<evidence type="ECO:0000256" key="6">
    <source>
        <dbReference type="RuleBase" id="RU003682"/>
    </source>
</evidence>
<dbReference type="PANTHER" id="PTHR47990">
    <property type="entry name" value="2-OXOGLUTARATE (2OG) AND FE(II)-DEPENDENT OXYGENASE SUPERFAMILY PROTEIN-RELATED"/>
    <property type="match status" value="1"/>
</dbReference>
<evidence type="ECO:0000256" key="1">
    <source>
        <dbReference type="ARBA" id="ARBA00008056"/>
    </source>
</evidence>
<proteinExistence type="inferred from homology"/>
<dbReference type="EMBL" id="JAEFBK010000004">
    <property type="protein sequence ID" value="KAG7614961.1"/>
    <property type="molecule type" value="Genomic_DNA"/>
</dbReference>